<dbReference type="GeneID" id="78288111"/>
<evidence type="ECO:0000256" key="7">
    <source>
        <dbReference type="SAM" id="MobiDB-lite"/>
    </source>
</evidence>
<evidence type="ECO:0000256" key="6">
    <source>
        <dbReference type="ARBA" id="ARBA00031937"/>
    </source>
</evidence>
<evidence type="ECO:0000256" key="3">
    <source>
        <dbReference type="ARBA" id="ARBA00022679"/>
    </source>
</evidence>
<proteinExistence type="inferred from homology"/>
<dbReference type="GO" id="GO:0006355">
    <property type="term" value="P:regulation of DNA-templated transcription"/>
    <property type="evidence" value="ECO:0007669"/>
    <property type="project" value="InterPro"/>
</dbReference>
<evidence type="ECO:0000256" key="2">
    <source>
        <dbReference type="ARBA" id="ARBA00022478"/>
    </source>
</evidence>
<dbReference type="Pfam" id="PF05066">
    <property type="entry name" value="HARE-HTH"/>
    <property type="match status" value="1"/>
</dbReference>
<dbReference type="PROSITE" id="PS51913">
    <property type="entry name" value="HTH_HARE"/>
    <property type="match status" value="1"/>
</dbReference>
<gene>
    <name evidence="9" type="primary">rpoE_2</name>
    <name evidence="9" type="ORF">IMSAGC017_01710</name>
    <name evidence="10" type="ORF">SAMN04489758_10923</name>
</gene>
<evidence type="ECO:0000313" key="9">
    <source>
        <dbReference type="EMBL" id="GFI41665.1"/>
    </source>
</evidence>
<keyword evidence="3" id="KW-0808">Transferase</keyword>
<dbReference type="InterPro" id="IPR007759">
    <property type="entry name" value="Asxl_HARE-HTH"/>
</dbReference>
<protein>
    <recommendedName>
        <fullName evidence="6">RNAP delta factor</fullName>
    </recommendedName>
</protein>
<evidence type="ECO:0000313" key="10">
    <source>
        <dbReference type="EMBL" id="SET39202.1"/>
    </source>
</evidence>
<accession>A0A1I0E268</accession>
<sequence length="115" mass="13743">MDSMNKYYNMSMVDVAYELMSKKKSAVNFYKLWEEVCQMKKFDDVQKDDKESLFYTNITLDGRFITVGENNWDLRSRHKFSDVHIDMNDIYADDEEEASEELEEDVDSTIEDDYN</sequence>
<dbReference type="InterPro" id="IPR038087">
    <property type="entry name" value="RNAP_delta_N_dom_sf"/>
</dbReference>
<evidence type="ECO:0000313" key="12">
    <source>
        <dbReference type="Proteomes" id="UP000490821"/>
    </source>
</evidence>
<dbReference type="NCBIfam" id="TIGR04567">
    <property type="entry name" value="RNAP_delt_lowGC"/>
    <property type="match status" value="1"/>
</dbReference>
<reference evidence="9 12" key="3">
    <citation type="journal article" date="2020" name="Microbiome">
        <title>Single-cell genomics of uncultured bacteria reveals dietary fiber responders in the mouse gut microbiota.</title>
        <authorList>
            <person name="Chijiiwa R."/>
            <person name="Hosokawa M."/>
            <person name="Kogawa M."/>
            <person name="Nishikawa Y."/>
            <person name="Ide K."/>
            <person name="Sakanashi C."/>
            <person name="Takahashi K."/>
            <person name="Takeyama H."/>
        </authorList>
    </citation>
    <scope>NUCLEOTIDE SEQUENCE [LARGE SCALE GENOMIC DNA]</scope>
    <source>
        <strain evidence="9">IMSAGC_017</strain>
    </source>
</reference>
<reference evidence="10" key="1">
    <citation type="submission" date="2016-10" db="EMBL/GenBank/DDBJ databases">
        <authorList>
            <person name="de Groot N.N."/>
        </authorList>
    </citation>
    <scope>NUCLEOTIDE SEQUENCE [LARGE SCALE GENOMIC DNA]</scope>
    <source>
        <strain evidence="10">DSM 1551</strain>
    </source>
</reference>
<dbReference type="GO" id="GO:0000428">
    <property type="term" value="C:DNA-directed RNA polymerase complex"/>
    <property type="evidence" value="ECO:0007669"/>
    <property type="project" value="UniProtKB-KW"/>
</dbReference>
<dbReference type="Proteomes" id="UP000490821">
    <property type="component" value="Unassembled WGS sequence"/>
</dbReference>
<dbReference type="GO" id="GO:0016779">
    <property type="term" value="F:nucleotidyltransferase activity"/>
    <property type="evidence" value="ECO:0007669"/>
    <property type="project" value="UniProtKB-KW"/>
</dbReference>
<keyword evidence="2 10" id="KW-0240">DNA-directed RNA polymerase</keyword>
<organism evidence="10 11">
    <name type="scientific">Thomasclavelia cocleata</name>
    <dbReference type="NCBI Taxonomy" id="69824"/>
    <lineage>
        <taxon>Bacteria</taxon>
        <taxon>Bacillati</taxon>
        <taxon>Bacillota</taxon>
        <taxon>Erysipelotrichia</taxon>
        <taxon>Erysipelotrichales</taxon>
        <taxon>Coprobacillaceae</taxon>
        <taxon>Thomasclavelia</taxon>
    </lineage>
</organism>
<feature type="domain" description="HTH HARE-type" evidence="8">
    <location>
        <begin position="10"/>
        <end position="77"/>
    </location>
</feature>
<evidence type="ECO:0000256" key="5">
    <source>
        <dbReference type="ARBA" id="ARBA00023163"/>
    </source>
</evidence>
<keyword evidence="4" id="KW-0548">Nucleotidyltransferase</keyword>
<dbReference type="EMBL" id="BLMI01000203">
    <property type="protein sequence ID" value="GFI41665.1"/>
    <property type="molecule type" value="Genomic_DNA"/>
</dbReference>
<dbReference type="Proteomes" id="UP000198558">
    <property type="component" value="Unassembled WGS sequence"/>
</dbReference>
<dbReference type="Gene3D" id="1.10.10.1250">
    <property type="entry name" value="RNA polymerase, subunit delta, N-terminal domain"/>
    <property type="match status" value="1"/>
</dbReference>
<name>A0A1I0E268_9FIRM</name>
<evidence type="ECO:0000313" key="11">
    <source>
        <dbReference type="Proteomes" id="UP000198558"/>
    </source>
</evidence>
<dbReference type="RefSeq" id="WP_092353397.1">
    <property type="nucleotide sequence ID" value="NZ_BLMI01000203.1"/>
</dbReference>
<reference evidence="11" key="2">
    <citation type="submission" date="2016-10" db="EMBL/GenBank/DDBJ databases">
        <authorList>
            <person name="Varghese N."/>
            <person name="Submissions S."/>
        </authorList>
    </citation>
    <scope>NUCLEOTIDE SEQUENCE [LARGE SCALE GENOMIC DNA]</scope>
    <source>
        <strain evidence="11">DSM 1551</strain>
    </source>
</reference>
<comment type="similarity">
    <text evidence="1">Belongs to the RpoE family.</text>
</comment>
<evidence type="ECO:0000259" key="8">
    <source>
        <dbReference type="PROSITE" id="PS51913"/>
    </source>
</evidence>
<keyword evidence="11" id="KW-1185">Reference proteome</keyword>
<dbReference type="EMBL" id="FOIN01000009">
    <property type="protein sequence ID" value="SET39202.1"/>
    <property type="molecule type" value="Genomic_DNA"/>
</dbReference>
<feature type="region of interest" description="Disordered" evidence="7">
    <location>
        <begin position="94"/>
        <end position="115"/>
    </location>
</feature>
<dbReference type="GO" id="GO:0006351">
    <property type="term" value="P:DNA-templated transcription"/>
    <property type="evidence" value="ECO:0007669"/>
    <property type="project" value="InterPro"/>
</dbReference>
<dbReference type="InterPro" id="IPR029757">
    <property type="entry name" value="RpoE"/>
</dbReference>
<dbReference type="OrthoDB" id="401223at2"/>
<evidence type="ECO:0000256" key="4">
    <source>
        <dbReference type="ARBA" id="ARBA00022695"/>
    </source>
</evidence>
<dbReference type="AlphaFoldDB" id="A0A1I0E268"/>
<evidence type="ECO:0000256" key="1">
    <source>
        <dbReference type="ARBA" id="ARBA00009828"/>
    </source>
</evidence>
<keyword evidence="5" id="KW-0804">Transcription</keyword>